<organism evidence="1 2">
    <name type="scientific">Halopseudomonas litoralis</name>
    <dbReference type="NCBI Taxonomy" id="797277"/>
    <lineage>
        <taxon>Bacteria</taxon>
        <taxon>Pseudomonadati</taxon>
        <taxon>Pseudomonadota</taxon>
        <taxon>Gammaproteobacteria</taxon>
        <taxon>Pseudomonadales</taxon>
        <taxon>Pseudomonadaceae</taxon>
        <taxon>Halopseudomonas</taxon>
    </lineage>
</organism>
<dbReference type="STRING" id="797277.SAMN05216198_1457"/>
<dbReference type="RefSeq" id="WP_157718611.1">
    <property type="nucleotide sequence ID" value="NZ_LT629748.1"/>
</dbReference>
<dbReference type="EMBL" id="LT629748">
    <property type="protein sequence ID" value="SDS21705.1"/>
    <property type="molecule type" value="Genomic_DNA"/>
</dbReference>
<gene>
    <name evidence="1" type="ORF">SAMN05216198_1457</name>
</gene>
<dbReference type="PROSITE" id="PS51257">
    <property type="entry name" value="PROKAR_LIPOPROTEIN"/>
    <property type="match status" value="1"/>
</dbReference>
<keyword evidence="2" id="KW-1185">Reference proteome</keyword>
<protein>
    <recommendedName>
        <fullName evidence="3">Lipoprotein</fullName>
    </recommendedName>
</protein>
<accession>A0A1H1QE54</accession>
<reference evidence="2" key="1">
    <citation type="submission" date="2016-10" db="EMBL/GenBank/DDBJ databases">
        <authorList>
            <person name="Varghese N."/>
            <person name="Submissions S."/>
        </authorList>
    </citation>
    <scope>NUCLEOTIDE SEQUENCE [LARGE SCALE GENOMIC DNA]</scope>
    <source>
        <strain evidence="2">2SM5</strain>
    </source>
</reference>
<proteinExistence type="predicted"/>
<sequence>MQIKTINRMLFLFIIISLMTMSGCEEPQNKKSWKIFNEALNEEKIKEVPPRNLEETIDIMLPELQSVVGICEKNAEINRVSSKDEPTSYYKNVHSSKELDAAIKLIKEKLEKVGALSVSCGRRGDYKENPLSTVSFVMHASGLSVSGHLESIVYITSWTLSLPGALTNEELGDRGFTPSKKQGWYIYKS</sequence>
<dbReference type="Proteomes" id="UP000243426">
    <property type="component" value="Chromosome I"/>
</dbReference>
<evidence type="ECO:0000313" key="1">
    <source>
        <dbReference type="EMBL" id="SDS21705.1"/>
    </source>
</evidence>
<evidence type="ECO:0008006" key="3">
    <source>
        <dbReference type="Google" id="ProtNLM"/>
    </source>
</evidence>
<name>A0A1H1QE54_9GAMM</name>
<evidence type="ECO:0000313" key="2">
    <source>
        <dbReference type="Proteomes" id="UP000243426"/>
    </source>
</evidence>
<dbReference type="AlphaFoldDB" id="A0A1H1QE54"/>